<dbReference type="PANTHER" id="PTHR46392:SF1">
    <property type="entry name" value="DUAL SERINE_THREONINE AND TYROSINE PROTEIN KINASE"/>
    <property type="match status" value="1"/>
</dbReference>
<evidence type="ECO:0000256" key="1">
    <source>
        <dbReference type="ARBA" id="ARBA00004496"/>
    </source>
</evidence>
<dbReference type="GO" id="GO:0043066">
    <property type="term" value="P:negative regulation of apoptotic process"/>
    <property type="evidence" value="ECO:0007669"/>
    <property type="project" value="TreeGrafter"/>
</dbReference>
<evidence type="ECO:0000256" key="10">
    <source>
        <dbReference type="ARBA" id="ARBA00040421"/>
    </source>
</evidence>
<evidence type="ECO:0000256" key="15">
    <source>
        <dbReference type="ARBA" id="ARBA00051680"/>
    </source>
</evidence>
<comment type="subcellular location">
    <subcellularLocation>
        <location evidence="1">Cytoplasm</location>
    </subcellularLocation>
</comment>
<dbReference type="PANTHER" id="PTHR46392">
    <property type="entry name" value="DUAL SERINE/THREONINE AND TYROSINE PROTEIN KINASE"/>
    <property type="match status" value="1"/>
</dbReference>
<feature type="domain" description="Protein kinase" evidence="17">
    <location>
        <begin position="609"/>
        <end position="863"/>
    </location>
</feature>
<sequence>MLNAVPKEFRNYSKNCQSLGRILRDTRCALDDISSNLQLGREIKEDLLNQDVIDKFKNKLDTTPTLMVFGQNCHAKALFVNSLLNEIILPLFSTQWRYITFKYRQSRNIRLTWGHEYEIVEKLKAHENPWVTIPEEDLQRTGDDVCASLEVEIDHPLLKDNANIMVPPDCHIDHLPEILNKYMSNTLPVIIYAVSEDILSDSNIQEIRKLKEIFNSPFLFVTVSNIEPSQSTDSLTESEQHLVERNGGQHYLQQMQNLRDQLIRLGYLNDADNTKTDELIKRKSYCLDCSLYNTLICDKQMNEDFVVFIHEVLKSSILKLAALLSEIHSQCLRRFILSAFDMAREIQITPRRIRYAQDIELQLYKKLMKMSSEQQEEITGIIQRTLQDMRSNVSEVLQGYNKNDDHQSTKVATLEIQQLVLKRLRNSVATQIVQSVGCLQESFTGTLQRCLESLEKNCHDLEGNLSASDAVKQILSAAYSIDLNSSTSFSIVHTFMDRLRTILANFILPWSSSQVQCGVQWQLQVVTNIIDSLSASKLAKTISTQFQEHVKLSHEAFQSAIRSLENQLSGQLEQTEEQRILIRKRHAPRFARLALESTSLCDLVVWGMPKQIREIGRGQYGVVSSCEPWAEIDPCAFKSVVPPDDRHWNDLAMEFYYTRTISEHPRIVKLRGSVIDYTYGGGSSPAVLLIMERMTRDLHCGLRNGLSWVKRLRIAIDVVEGIRYLHSQGLVHRDIKLKNVLLDSDDRAKLTDFGFCIPEAMMSGSVVGTPVHMAPELLSGRYDSSVDVYAFGILFWYICAGQVKLPNHFDQFQNKEQLWSSVRKGIRPECLAQFNQACWNLMEQCWSAEPADRPLLGYVQPQLEAIYNSAKSESSGKLSSCSYSPPYECSFTNVHEDYYYNNYAYFREY</sequence>
<dbReference type="InterPro" id="IPR017441">
    <property type="entry name" value="Protein_kinase_ATP_BS"/>
</dbReference>
<dbReference type="InterPro" id="IPR051302">
    <property type="entry name" value="Dual_SerThr-Tyr_Kinase"/>
</dbReference>
<feature type="binding site" evidence="16">
    <location>
        <position position="638"/>
    </location>
    <ligand>
        <name>ATP</name>
        <dbReference type="ChEBI" id="CHEBI:30616"/>
    </ligand>
</feature>
<evidence type="ECO:0000256" key="6">
    <source>
        <dbReference type="ARBA" id="ARBA00022741"/>
    </source>
</evidence>
<organism evidence="19 20">
    <name type="scientific">Zophobas morio</name>
    <dbReference type="NCBI Taxonomy" id="2755281"/>
    <lineage>
        <taxon>Eukaryota</taxon>
        <taxon>Metazoa</taxon>
        <taxon>Ecdysozoa</taxon>
        <taxon>Arthropoda</taxon>
        <taxon>Hexapoda</taxon>
        <taxon>Insecta</taxon>
        <taxon>Pterygota</taxon>
        <taxon>Neoptera</taxon>
        <taxon>Endopterygota</taxon>
        <taxon>Coleoptera</taxon>
        <taxon>Polyphaga</taxon>
        <taxon>Cucujiformia</taxon>
        <taxon>Tenebrionidae</taxon>
        <taxon>Zophobas</taxon>
    </lineage>
</organism>
<dbReference type="AlphaFoldDB" id="A0AA38HRY5"/>
<evidence type="ECO:0000256" key="5">
    <source>
        <dbReference type="ARBA" id="ARBA00022679"/>
    </source>
</evidence>
<dbReference type="PROSITE" id="PS00108">
    <property type="entry name" value="PROTEIN_KINASE_ST"/>
    <property type="match status" value="1"/>
</dbReference>
<evidence type="ECO:0000259" key="17">
    <source>
        <dbReference type="PROSITE" id="PS50011"/>
    </source>
</evidence>
<name>A0AA38HRY5_9CUCU</name>
<evidence type="ECO:0000256" key="14">
    <source>
        <dbReference type="ARBA" id="ARBA00049308"/>
    </source>
</evidence>
<evidence type="ECO:0000256" key="3">
    <source>
        <dbReference type="ARBA" id="ARBA00022490"/>
    </source>
</evidence>
<keyword evidence="7" id="KW-0418">Kinase</keyword>
<dbReference type="EMBL" id="JALNTZ010000010">
    <property type="protein sequence ID" value="KAJ3639901.1"/>
    <property type="molecule type" value="Genomic_DNA"/>
</dbReference>
<evidence type="ECO:0000256" key="2">
    <source>
        <dbReference type="ARBA" id="ARBA00013203"/>
    </source>
</evidence>
<comment type="catalytic activity">
    <reaction evidence="13">
        <text>L-seryl-[protein] + ATP = O-phospho-L-seryl-[protein] + ADP + H(+)</text>
        <dbReference type="Rhea" id="RHEA:17989"/>
        <dbReference type="Rhea" id="RHEA-COMP:9863"/>
        <dbReference type="Rhea" id="RHEA-COMP:11604"/>
        <dbReference type="ChEBI" id="CHEBI:15378"/>
        <dbReference type="ChEBI" id="CHEBI:29999"/>
        <dbReference type="ChEBI" id="CHEBI:30616"/>
        <dbReference type="ChEBI" id="CHEBI:83421"/>
        <dbReference type="ChEBI" id="CHEBI:456216"/>
        <dbReference type="EC" id="2.7.12.1"/>
    </reaction>
</comment>
<dbReference type="Pfam" id="PF00069">
    <property type="entry name" value="Pkinase"/>
    <property type="match status" value="1"/>
</dbReference>
<proteinExistence type="predicted"/>
<evidence type="ECO:0000313" key="18">
    <source>
        <dbReference type="EMBL" id="KAJ3639901.1"/>
    </source>
</evidence>
<accession>A0AA38HRY5</accession>
<dbReference type="EC" id="2.7.12.1" evidence="2"/>
<evidence type="ECO:0000256" key="9">
    <source>
        <dbReference type="ARBA" id="ARBA00023137"/>
    </source>
</evidence>
<dbReference type="GO" id="GO:0005524">
    <property type="term" value="F:ATP binding"/>
    <property type="evidence" value="ECO:0007669"/>
    <property type="project" value="UniProtKB-UniRule"/>
</dbReference>
<gene>
    <name evidence="18" type="ORF">Zmor_003230</name>
    <name evidence="19" type="ORF">Zmor_003270</name>
</gene>
<evidence type="ECO:0000256" key="8">
    <source>
        <dbReference type="ARBA" id="ARBA00022840"/>
    </source>
</evidence>
<dbReference type="GO" id="GO:0045743">
    <property type="term" value="P:positive regulation of fibroblast growth factor receptor signaling pathway"/>
    <property type="evidence" value="ECO:0007669"/>
    <property type="project" value="TreeGrafter"/>
</dbReference>
<keyword evidence="9" id="KW-0829">Tyrosine-protein kinase</keyword>
<protein>
    <recommendedName>
        <fullName evidence="10">Dual serine/threonine and tyrosine protein kinase</fullName>
        <ecNumber evidence="2">2.7.12.1</ecNumber>
    </recommendedName>
    <alternativeName>
        <fullName evidence="12">Dusty protein kinase</fullName>
    </alternativeName>
    <alternativeName>
        <fullName evidence="11">Receptor-interacting serine/threonine-protein kinase 5</fullName>
    </alternativeName>
</protein>
<dbReference type="InterPro" id="IPR000719">
    <property type="entry name" value="Prot_kinase_dom"/>
</dbReference>
<evidence type="ECO:0000313" key="20">
    <source>
        <dbReference type="Proteomes" id="UP001168821"/>
    </source>
</evidence>
<evidence type="ECO:0000313" key="19">
    <source>
        <dbReference type="EMBL" id="KAJ3639944.1"/>
    </source>
</evidence>
<dbReference type="GO" id="GO:0005737">
    <property type="term" value="C:cytoplasm"/>
    <property type="evidence" value="ECO:0007669"/>
    <property type="project" value="UniProtKB-SubCell"/>
</dbReference>
<comment type="catalytic activity">
    <reaction evidence="14">
        <text>L-threonyl-[protein] + ATP = O-phospho-L-threonyl-[protein] + ADP + H(+)</text>
        <dbReference type="Rhea" id="RHEA:46608"/>
        <dbReference type="Rhea" id="RHEA-COMP:11060"/>
        <dbReference type="Rhea" id="RHEA-COMP:11605"/>
        <dbReference type="ChEBI" id="CHEBI:15378"/>
        <dbReference type="ChEBI" id="CHEBI:30013"/>
        <dbReference type="ChEBI" id="CHEBI:30616"/>
        <dbReference type="ChEBI" id="CHEBI:61977"/>
        <dbReference type="ChEBI" id="CHEBI:456216"/>
        <dbReference type="EC" id="2.7.12.1"/>
    </reaction>
</comment>
<dbReference type="SMART" id="SM00220">
    <property type="entry name" value="S_TKc"/>
    <property type="match status" value="1"/>
</dbReference>
<evidence type="ECO:0000256" key="13">
    <source>
        <dbReference type="ARBA" id="ARBA00049003"/>
    </source>
</evidence>
<comment type="catalytic activity">
    <reaction evidence="15">
        <text>L-tyrosyl-[protein] + ATP = O-phospho-L-tyrosyl-[protein] + ADP + H(+)</text>
        <dbReference type="Rhea" id="RHEA:10596"/>
        <dbReference type="Rhea" id="RHEA-COMP:10136"/>
        <dbReference type="Rhea" id="RHEA-COMP:20101"/>
        <dbReference type="ChEBI" id="CHEBI:15378"/>
        <dbReference type="ChEBI" id="CHEBI:30616"/>
        <dbReference type="ChEBI" id="CHEBI:46858"/>
        <dbReference type="ChEBI" id="CHEBI:61978"/>
        <dbReference type="ChEBI" id="CHEBI:456216"/>
        <dbReference type="EC" id="2.7.12.1"/>
    </reaction>
</comment>
<evidence type="ECO:0000256" key="7">
    <source>
        <dbReference type="ARBA" id="ARBA00022777"/>
    </source>
</evidence>
<dbReference type="EMBL" id="JALNTZ010000010">
    <property type="protein sequence ID" value="KAJ3639944.1"/>
    <property type="molecule type" value="Genomic_DNA"/>
</dbReference>
<dbReference type="GO" id="GO:0004674">
    <property type="term" value="F:protein serine/threonine kinase activity"/>
    <property type="evidence" value="ECO:0007669"/>
    <property type="project" value="UniProtKB-KW"/>
</dbReference>
<keyword evidence="5" id="KW-0808">Transferase</keyword>
<evidence type="ECO:0000256" key="4">
    <source>
        <dbReference type="ARBA" id="ARBA00022527"/>
    </source>
</evidence>
<keyword evidence="20" id="KW-1185">Reference proteome</keyword>
<keyword evidence="4" id="KW-0723">Serine/threonine-protein kinase</keyword>
<dbReference type="Proteomes" id="UP001168821">
    <property type="component" value="Unassembled WGS sequence"/>
</dbReference>
<dbReference type="GO" id="GO:0004713">
    <property type="term" value="F:protein tyrosine kinase activity"/>
    <property type="evidence" value="ECO:0007669"/>
    <property type="project" value="UniProtKB-KW"/>
</dbReference>
<keyword evidence="3" id="KW-0963">Cytoplasm</keyword>
<dbReference type="GO" id="GO:0044344">
    <property type="term" value="P:cellular response to fibroblast growth factor stimulus"/>
    <property type="evidence" value="ECO:0007669"/>
    <property type="project" value="TreeGrafter"/>
</dbReference>
<keyword evidence="6 16" id="KW-0547">Nucleotide-binding</keyword>
<dbReference type="GO" id="GO:0070374">
    <property type="term" value="P:positive regulation of ERK1 and ERK2 cascade"/>
    <property type="evidence" value="ECO:0007669"/>
    <property type="project" value="TreeGrafter"/>
</dbReference>
<dbReference type="PROSITE" id="PS00107">
    <property type="entry name" value="PROTEIN_KINASE_ATP"/>
    <property type="match status" value="1"/>
</dbReference>
<evidence type="ECO:0000256" key="12">
    <source>
        <dbReference type="ARBA" id="ARBA00042638"/>
    </source>
</evidence>
<reference evidence="19" key="1">
    <citation type="journal article" date="2023" name="G3 (Bethesda)">
        <title>Whole genome assemblies of Zophobas morio and Tenebrio molitor.</title>
        <authorList>
            <person name="Kaur S."/>
            <person name="Stinson S.A."/>
            <person name="diCenzo G.C."/>
        </authorList>
    </citation>
    <scope>NUCLEOTIDE SEQUENCE</scope>
    <source>
        <strain evidence="19">QUZm001</strain>
    </source>
</reference>
<dbReference type="InterPro" id="IPR008271">
    <property type="entry name" value="Ser/Thr_kinase_AS"/>
</dbReference>
<dbReference type="PROSITE" id="PS50011">
    <property type="entry name" value="PROTEIN_KINASE_DOM"/>
    <property type="match status" value="1"/>
</dbReference>
<comment type="caution">
    <text evidence="19">The sequence shown here is derived from an EMBL/GenBank/DDBJ whole genome shotgun (WGS) entry which is preliminary data.</text>
</comment>
<keyword evidence="8 16" id="KW-0067">ATP-binding</keyword>
<evidence type="ECO:0000256" key="11">
    <source>
        <dbReference type="ARBA" id="ARBA00041268"/>
    </source>
</evidence>
<dbReference type="InterPro" id="IPR011009">
    <property type="entry name" value="Kinase-like_dom_sf"/>
</dbReference>
<evidence type="ECO:0000256" key="16">
    <source>
        <dbReference type="PROSITE-ProRule" id="PRU10141"/>
    </source>
</evidence>
<dbReference type="SUPFAM" id="SSF56112">
    <property type="entry name" value="Protein kinase-like (PK-like)"/>
    <property type="match status" value="1"/>
</dbReference>
<dbReference type="GO" id="GO:0004712">
    <property type="term" value="F:protein serine/threonine/tyrosine kinase activity"/>
    <property type="evidence" value="ECO:0007669"/>
    <property type="project" value="UniProtKB-EC"/>
</dbReference>
<dbReference type="Gene3D" id="1.10.510.10">
    <property type="entry name" value="Transferase(Phosphotransferase) domain 1"/>
    <property type="match status" value="1"/>
</dbReference>